<proteinExistence type="predicted"/>
<name>A0AAW1T698_9CHLO</name>
<organism evidence="1 2">
    <name type="scientific">Apatococcus fuscideae</name>
    <dbReference type="NCBI Taxonomy" id="2026836"/>
    <lineage>
        <taxon>Eukaryota</taxon>
        <taxon>Viridiplantae</taxon>
        <taxon>Chlorophyta</taxon>
        <taxon>core chlorophytes</taxon>
        <taxon>Trebouxiophyceae</taxon>
        <taxon>Chlorellales</taxon>
        <taxon>Chlorellaceae</taxon>
        <taxon>Apatococcus</taxon>
    </lineage>
</organism>
<reference evidence="1 2" key="1">
    <citation type="journal article" date="2024" name="Nat. Commun.">
        <title>Phylogenomics reveals the evolutionary origins of lichenization in chlorophyte algae.</title>
        <authorList>
            <person name="Puginier C."/>
            <person name="Libourel C."/>
            <person name="Otte J."/>
            <person name="Skaloud P."/>
            <person name="Haon M."/>
            <person name="Grisel S."/>
            <person name="Petersen M."/>
            <person name="Berrin J.G."/>
            <person name="Delaux P.M."/>
            <person name="Dal Grande F."/>
            <person name="Keller J."/>
        </authorList>
    </citation>
    <scope>NUCLEOTIDE SEQUENCE [LARGE SCALE GENOMIC DNA]</scope>
    <source>
        <strain evidence="1 2">SAG 2523</strain>
    </source>
</reference>
<dbReference type="Proteomes" id="UP001485043">
    <property type="component" value="Unassembled WGS sequence"/>
</dbReference>
<dbReference type="AlphaFoldDB" id="A0AAW1T698"/>
<protein>
    <submittedName>
        <fullName evidence="1">Uncharacterized protein</fullName>
    </submittedName>
</protein>
<evidence type="ECO:0000313" key="1">
    <source>
        <dbReference type="EMBL" id="KAK9864185.1"/>
    </source>
</evidence>
<dbReference type="EMBL" id="JALJOV010000383">
    <property type="protein sequence ID" value="KAK9864185.1"/>
    <property type="molecule type" value="Genomic_DNA"/>
</dbReference>
<keyword evidence="2" id="KW-1185">Reference proteome</keyword>
<comment type="caution">
    <text evidence="1">The sequence shown here is derived from an EMBL/GenBank/DDBJ whole genome shotgun (WGS) entry which is preliminary data.</text>
</comment>
<sequence length="71" mass="7576">MVFGKLIYRTLGHKHPPLGSRLGEQSTAVIYASMPSLLRLQAARPLKLRLNITADARVPGGDVEHGSVAAA</sequence>
<evidence type="ECO:0000313" key="2">
    <source>
        <dbReference type="Proteomes" id="UP001485043"/>
    </source>
</evidence>
<gene>
    <name evidence="1" type="ORF">WJX84_009340</name>
</gene>
<accession>A0AAW1T698</accession>